<keyword evidence="11" id="KW-0675">Receptor</keyword>
<dbReference type="Gene3D" id="3.30.200.20">
    <property type="entry name" value="Phosphorylase Kinase, domain 1"/>
    <property type="match status" value="1"/>
</dbReference>
<dbReference type="AlphaFoldDB" id="A0A6J1CRC7"/>
<evidence type="ECO:0000256" key="4">
    <source>
        <dbReference type="ARBA" id="ARBA00022679"/>
    </source>
</evidence>
<keyword evidence="13" id="KW-1185">Reference proteome</keyword>
<protein>
    <submittedName>
        <fullName evidence="14">Probable LRR receptor-like serine/threonine-protein kinase At4g29180</fullName>
    </submittedName>
</protein>
<organism evidence="13 14">
    <name type="scientific">Momordica charantia</name>
    <name type="common">Bitter gourd</name>
    <name type="synonym">Balsam pear</name>
    <dbReference type="NCBI Taxonomy" id="3673"/>
    <lineage>
        <taxon>Eukaryota</taxon>
        <taxon>Viridiplantae</taxon>
        <taxon>Streptophyta</taxon>
        <taxon>Embryophyta</taxon>
        <taxon>Tracheophyta</taxon>
        <taxon>Spermatophyta</taxon>
        <taxon>Magnoliopsida</taxon>
        <taxon>eudicotyledons</taxon>
        <taxon>Gunneridae</taxon>
        <taxon>Pentapetalae</taxon>
        <taxon>rosids</taxon>
        <taxon>fabids</taxon>
        <taxon>Cucurbitales</taxon>
        <taxon>Cucurbitaceae</taxon>
        <taxon>Momordiceae</taxon>
        <taxon>Momordica</taxon>
    </lineage>
</organism>
<dbReference type="PIRSF" id="PIRSF000654">
    <property type="entry name" value="Integrin-linked_kinase"/>
    <property type="match status" value="1"/>
</dbReference>
<dbReference type="InterPro" id="IPR011009">
    <property type="entry name" value="Kinase-like_dom_sf"/>
</dbReference>
<evidence type="ECO:0000256" key="11">
    <source>
        <dbReference type="ARBA" id="ARBA00023170"/>
    </source>
</evidence>
<evidence type="ECO:0000256" key="10">
    <source>
        <dbReference type="ARBA" id="ARBA00023136"/>
    </source>
</evidence>
<feature type="domain" description="Protein kinase" evidence="12">
    <location>
        <begin position="1"/>
        <end position="226"/>
    </location>
</feature>
<keyword evidence="4" id="KW-0808">Transferase</keyword>
<evidence type="ECO:0000256" key="2">
    <source>
        <dbReference type="ARBA" id="ARBA00022527"/>
    </source>
</evidence>
<gene>
    <name evidence="14" type="primary">LOC111013882</name>
</gene>
<dbReference type="InterPro" id="IPR008271">
    <property type="entry name" value="Ser/Thr_kinase_AS"/>
</dbReference>
<evidence type="ECO:0000256" key="9">
    <source>
        <dbReference type="ARBA" id="ARBA00022989"/>
    </source>
</evidence>
<comment type="subcellular location">
    <subcellularLocation>
        <location evidence="1">Membrane</location>
        <topology evidence="1">Single-pass membrane protein</topology>
    </subcellularLocation>
</comment>
<dbReference type="PANTHER" id="PTHR45631:SF212">
    <property type="entry name" value="PROTEIN KINASE DOMAIN-CONTAINING PROTEIN"/>
    <property type="match status" value="1"/>
</dbReference>
<dbReference type="FunFam" id="1.10.510.10:FF:000146">
    <property type="entry name" value="LRR receptor-like serine/threonine-protein kinase IOS1"/>
    <property type="match status" value="1"/>
</dbReference>
<dbReference type="InterPro" id="IPR001245">
    <property type="entry name" value="Ser-Thr/Tyr_kinase_cat_dom"/>
</dbReference>
<evidence type="ECO:0000256" key="7">
    <source>
        <dbReference type="ARBA" id="ARBA00022777"/>
    </source>
</evidence>
<dbReference type="Pfam" id="PF07714">
    <property type="entry name" value="PK_Tyr_Ser-Thr"/>
    <property type="match status" value="1"/>
</dbReference>
<evidence type="ECO:0000256" key="8">
    <source>
        <dbReference type="ARBA" id="ARBA00022840"/>
    </source>
</evidence>
<dbReference type="Proteomes" id="UP000504603">
    <property type="component" value="Unplaced"/>
</dbReference>
<dbReference type="PROSITE" id="PS50011">
    <property type="entry name" value="PROTEIN_KINASE_DOM"/>
    <property type="match status" value="1"/>
</dbReference>
<keyword evidence="10" id="KW-0472">Membrane</keyword>
<dbReference type="GO" id="GO:0016020">
    <property type="term" value="C:membrane"/>
    <property type="evidence" value="ECO:0007669"/>
    <property type="project" value="UniProtKB-SubCell"/>
</dbReference>
<evidence type="ECO:0000259" key="12">
    <source>
        <dbReference type="PROSITE" id="PS50011"/>
    </source>
</evidence>
<reference evidence="14" key="1">
    <citation type="submission" date="2025-08" db="UniProtKB">
        <authorList>
            <consortium name="RefSeq"/>
        </authorList>
    </citation>
    <scope>IDENTIFICATION</scope>
    <source>
        <strain evidence="14">OHB3-1</strain>
    </source>
</reference>
<dbReference type="PROSITE" id="PS00108">
    <property type="entry name" value="PROTEIN_KINASE_ST"/>
    <property type="match status" value="1"/>
</dbReference>
<evidence type="ECO:0000313" key="14">
    <source>
        <dbReference type="RefSeq" id="XP_022144119.1"/>
    </source>
</evidence>
<evidence type="ECO:0000313" key="13">
    <source>
        <dbReference type="Proteomes" id="UP000504603"/>
    </source>
</evidence>
<dbReference type="Gene3D" id="1.10.510.10">
    <property type="entry name" value="Transferase(Phosphotransferase) domain 1"/>
    <property type="match status" value="1"/>
</dbReference>
<keyword evidence="7" id="KW-0418">Kinase</keyword>
<dbReference type="KEGG" id="mcha:111013882"/>
<dbReference type="RefSeq" id="XP_022144119.1">
    <property type="nucleotide sequence ID" value="XM_022288427.1"/>
</dbReference>
<name>A0A6J1CRC7_MOMCH</name>
<accession>A0A6J1CRC7</accession>
<keyword evidence="2" id="KW-0723">Serine/threonine-protein kinase</keyword>
<keyword evidence="9" id="KW-1133">Transmembrane helix</keyword>
<sequence>MIVHHRNLVSLVGYCDEGNTKALIYEYMVNGNLQQRLSETNTNVLSWKERLQIAVDAAHGLEYLHNGCRPPIIHRDLKPANILLDETMQAKIADFGLSRAFPTESQTQITTQLAGTPGYLDPESKACGNLNKESDVYSFGIILFELISGCPAITRSYNGNYIHILAWVTPIINRGEIGDLVDVRIKGEVDQNSAWKMVEIAMSCTHPSGDQRPDMSVVLEELKECLAAEQRTSEEIYELSSTIFLTESDAAPCLR</sequence>
<dbReference type="GO" id="GO:0004674">
    <property type="term" value="F:protein serine/threonine kinase activity"/>
    <property type="evidence" value="ECO:0007669"/>
    <property type="project" value="UniProtKB-KW"/>
</dbReference>
<evidence type="ECO:0000256" key="6">
    <source>
        <dbReference type="ARBA" id="ARBA00022741"/>
    </source>
</evidence>
<dbReference type="OrthoDB" id="2013020at2759"/>
<dbReference type="GO" id="GO:0005524">
    <property type="term" value="F:ATP binding"/>
    <property type="evidence" value="ECO:0007669"/>
    <property type="project" value="UniProtKB-KW"/>
</dbReference>
<dbReference type="GeneID" id="111013882"/>
<keyword evidence="3" id="KW-0597">Phosphoprotein</keyword>
<evidence type="ECO:0000256" key="3">
    <source>
        <dbReference type="ARBA" id="ARBA00022553"/>
    </source>
</evidence>
<keyword evidence="8" id="KW-0067">ATP-binding</keyword>
<keyword evidence="6" id="KW-0547">Nucleotide-binding</keyword>
<evidence type="ECO:0000256" key="5">
    <source>
        <dbReference type="ARBA" id="ARBA00022692"/>
    </source>
</evidence>
<dbReference type="PANTHER" id="PTHR45631">
    <property type="entry name" value="OS07G0107800 PROTEIN-RELATED"/>
    <property type="match status" value="1"/>
</dbReference>
<evidence type="ECO:0000256" key="1">
    <source>
        <dbReference type="ARBA" id="ARBA00004167"/>
    </source>
</evidence>
<proteinExistence type="predicted"/>
<dbReference type="InterPro" id="IPR000719">
    <property type="entry name" value="Prot_kinase_dom"/>
</dbReference>
<dbReference type="SUPFAM" id="SSF56112">
    <property type="entry name" value="Protein kinase-like (PK-like)"/>
    <property type="match status" value="1"/>
</dbReference>
<keyword evidence="5" id="KW-0812">Transmembrane</keyword>
<dbReference type="SMART" id="SM00220">
    <property type="entry name" value="S_TKc"/>
    <property type="match status" value="1"/>
</dbReference>